<dbReference type="Proteomes" id="UP000238296">
    <property type="component" value="Unassembled WGS sequence"/>
</dbReference>
<gene>
    <name evidence="2" type="ORF">C1Y40_03119</name>
</gene>
<dbReference type="EMBL" id="PPEA01000447">
    <property type="protein sequence ID" value="PQM46682.1"/>
    <property type="molecule type" value="Genomic_DNA"/>
</dbReference>
<dbReference type="AlphaFoldDB" id="A0A2S8BJ22"/>
<dbReference type="InterPro" id="IPR050267">
    <property type="entry name" value="Anti-sigma-factor_SerPK"/>
</dbReference>
<feature type="domain" description="STAS" evidence="1">
    <location>
        <begin position="8"/>
        <end position="118"/>
    </location>
</feature>
<dbReference type="SUPFAM" id="SSF52091">
    <property type="entry name" value="SpoIIaa-like"/>
    <property type="match status" value="1"/>
</dbReference>
<dbReference type="InterPro" id="IPR002645">
    <property type="entry name" value="STAS_dom"/>
</dbReference>
<sequence length="252" mass="26821">MTRPPSRLTVSADTVGLACLLTVHGVLDSSTYLQLRDSVIKAALDEPSAVLVDVAALEVPSLSAWSVFTSARWHVSTWPDVPIVLVCPNTTVSRAIIRNGIARYVPVLPTVAAALHRVANSAEPHRRRASAELPATPASLHRSRKLVTEWLTTWSRAELIPAAKVIVDVLVENVLRHTDSSPVLVLETTGSTVTIAVQDASCTPAVRREMPTEGADGVSGLAVVAALSRNWASTPTPSGKTVWAVIGPENQL</sequence>
<dbReference type="PROSITE" id="PS50801">
    <property type="entry name" value="STAS"/>
    <property type="match status" value="1"/>
</dbReference>
<dbReference type="Pfam" id="PF01740">
    <property type="entry name" value="STAS"/>
    <property type="match status" value="1"/>
</dbReference>
<proteinExistence type="predicted"/>
<dbReference type="PANTHER" id="PTHR35526:SF3">
    <property type="entry name" value="ANTI-SIGMA-F FACTOR RSBW"/>
    <property type="match status" value="1"/>
</dbReference>
<dbReference type="CDD" id="cd16936">
    <property type="entry name" value="HATPase_RsbW-like"/>
    <property type="match status" value="1"/>
</dbReference>
<accession>A0A2S8BJ22</accession>
<dbReference type="Gene3D" id="3.30.565.10">
    <property type="entry name" value="Histidine kinase-like ATPase, C-terminal domain"/>
    <property type="match status" value="1"/>
</dbReference>
<evidence type="ECO:0000313" key="3">
    <source>
        <dbReference type="Proteomes" id="UP000238296"/>
    </source>
</evidence>
<name>A0A2S8BJ22_9MYCO</name>
<dbReference type="Gene3D" id="3.30.750.24">
    <property type="entry name" value="STAS domain"/>
    <property type="match status" value="1"/>
</dbReference>
<comment type="caution">
    <text evidence="2">The sequence shown here is derived from an EMBL/GenBank/DDBJ whole genome shotgun (WGS) entry which is preliminary data.</text>
</comment>
<evidence type="ECO:0000313" key="2">
    <source>
        <dbReference type="EMBL" id="PQM46682.1"/>
    </source>
</evidence>
<dbReference type="InterPro" id="IPR036513">
    <property type="entry name" value="STAS_dom_sf"/>
</dbReference>
<evidence type="ECO:0000259" key="1">
    <source>
        <dbReference type="PROSITE" id="PS50801"/>
    </source>
</evidence>
<protein>
    <recommendedName>
        <fullName evidence="1">STAS domain-containing protein</fullName>
    </recommendedName>
</protein>
<dbReference type="InterPro" id="IPR036890">
    <property type="entry name" value="HATPase_C_sf"/>
</dbReference>
<organism evidence="2 3">
    <name type="scientific">Mycobacterium talmoniae</name>
    <dbReference type="NCBI Taxonomy" id="1858794"/>
    <lineage>
        <taxon>Bacteria</taxon>
        <taxon>Bacillati</taxon>
        <taxon>Actinomycetota</taxon>
        <taxon>Actinomycetes</taxon>
        <taxon>Mycobacteriales</taxon>
        <taxon>Mycobacteriaceae</taxon>
        <taxon>Mycobacterium</taxon>
    </lineage>
</organism>
<dbReference type="PANTHER" id="PTHR35526">
    <property type="entry name" value="ANTI-SIGMA-F FACTOR RSBW-RELATED"/>
    <property type="match status" value="1"/>
</dbReference>
<dbReference type="CDD" id="cd07043">
    <property type="entry name" value="STAS_anti-anti-sigma_factors"/>
    <property type="match status" value="1"/>
</dbReference>
<reference evidence="2 3" key="1">
    <citation type="journal article" date="2017" name="Int. J. Syst. Evol. Microbiol.">
        <title>Mycobacterium talmoniae sp. nov., a slowly growing mycobacterium isolated from human respiratory samples.</title>
        <authorList>
            <person name="Davidson R.M."/>
            <person name="DeGroote M.A."/>
            <person name="Marola J.L."/>
            <person name="Buss S."/>
            <person name="Jones V."/>
            <person name="McNeil M.R."/>
            <person name="Freifeld A.G."/>
            <person name="Elaine Epperson L."/>
            <person name="Hasan N.A."/>
            <person name="Jackson M."/>
            <person name="Iwen P.C."/>
            <person name="Salfinger M."/>
            <person name="Strong M."/>
        </authorList>
    </citation>
    <scope>NUCLEOTIDE SEQUENCE [LARGE SCALE GENOMIC DNA]</scope>
    <source>
        <strain evidence="2 3">ATCC BAA-2683</strain>
    </source>
</reference>